<keyword evidence="4" id="KW-1185">Reference proteome</keyword>
<dbReference type="Proteomes" id="UP000248349">
    <property type="component" value="Unassembled WGS sequence"/>
</dbReference>
<dbReference type="AlphaFoldDB" id="A0A318YYQ2"/>
<protein>
    <submittedName>
        <fullName evidence="3">Uncharacterized protein</fullName>
    </submittedName>
</protein>
<reference evidence="3 4" key="1">
    <citation type="submission" date="2016-12" db="EMBL/GenBank/DDBJ databases">
        <title>The genomes of Aspergillus section Nigri reveals drivers in fungal speciation.</title>
        <authorList>
            <consortium name="DOE Joint Genome Institute"/>
            <person name="Vesth T.C."/>
            <person name="Nybo J."/>
            <person name="Theobald S."/>
            <person name="Brandl J."/>
            <person name="Frisvad J.C."/>
            <person name="Nielsen K.F."/>
            <person name="Lyhne E.K."/>
            <person name="Kogle M.E."/>
            <person name="Kuo A."/>
            <person name="Riley R."/>
            <person name="Clum A."/>
            <person name="Nolan M."/>
            <person name="Lipzen A."/>
            <person name="Salamov A."/>
            <person name="Henrissat B."/>
            <person name="Wiebenga A."/>
            <person name="De Vries R.P."/>
            <person name="Grigoriev I.V."/>
            <person name="Mortensen U.H."/>
            <person name="Andersen M.R."/>
            <person name="Baker S.E."/>
        </authorList>
    </citation>
    <scope>NUCLEOTIDE SEQUENCE [LARGE SCALE GENOMIC DNA]</scope>
    <source>
        <strain evidence="3 4">JOP 1030-1</strain>
    </source>
</reference>
<evidence type="ECO:0000313" key="3">
    <source>
        <dbReference type="EMBL" id="PYH40131.1"/>
    </source>
</evidence>
<evidence type="ECO:0000313" key="4">
    <source>
        <dbReference type="Proteomes" id="UP000248349"/>
    </source>
</evidence>
<feature type="compositionally biased region" description="Low complexity" evidence="1">
    <location>
        <begin position="1"/>
        <end position="14"/>
    </location>
</feature>
<proteinExistence type="predicted"/>
<organism evidence="3 4">
    <name type="scientific">Aspergillus saccharolyticus JOP 1030-1</name>
    <dbReference type="NCBI Taxonomy" id="1450539"/>
    <lineage>
        <taxon>Eukaryota</taxon>
        <taxon>Fungi</taxon>
        <taxon>Dikarya</taxon>
        <taxon>Ascomycota</taxon>
        <taxon>Pezizomycotina</taxon>
        <taxon>Eurotiomycetes</taxon>
        <taxon>Eurotiomycetidae</taxon>
        <taxon>Eurotiales</taxon>
        <taxon>Aspergillaceae</taxon>
        <taxon>Aspergillus</taxon>
        <taxon>Aspergillus subgen. Circumdati</taxon>
    </lineage>
</organism>
<gene>
    <name evidence="3" type="ORF">BP01DRAFT_232642</name>
</gene>
<feature type="region of interest" description="Disordered" evidence="1">
    <location>
        <begin position="1"/>
        <end position="22"/>
    </location>
</feature>
<keyword evidence="2" id="KW-0812">Transmembrane</keyword>
<evidence type="ECO:0000256" key="1">
    <source>
        <dbReference type="SAM" id="MobiDB-lite"/>
    </source>
</evidence>
<dbReference type="EMBL" id="KZ821300">
    <property type="protein sequence ID" value="PYH40131.1"/>
    <property type="molecule type" value="Genomic_DNA"/>
</dbReference>
<name>A0A318YYQ2_9EURO</name>
<dbReference type="RefSeq" id="XP_025426113.1">
    <property type="nucleotide sequence ID" value="XM_025571218.1"/>
</dbReference>
<evidence type="ECO:0000256" key="2">
    <source>
        <dbReference type="SAM" id="Phobius"/>
    </source>
</evidence>
<sequence>MLVRQSQSQSQSQSADQRHKVETSMRVDFNAAAAQREGGRNCQTWVALRFHPAFYPLLSLSTCNSIDSMHMNGLTYRVDIHTPTTKMTSPSYLVLSVRRVNFSCQLLSFILSFFLPSFLSFFSFFFLFFFPPFSRLCSFCFLDTSISTLLHVEWIFGPLLHGSHSETNHRPTRACL</sequence>
<accession>A0A318YYQ2</accession>
<feature type="transmembrane region" description="Helical" evidence="2">
    <location>
        <begin position="106"/>
        <end position="130"/>
    </location>
</feature>
<keyword evidence="2" id="KW-0472">Membrane</keyword>
<keyword evidence="2" id="KW-1133">Transmembrane helix</keyword>
<dbReference type="GeneID" id="37072446"/>